<dbReference type="Proteomes" id="UP000054560">
    <property type="component" value="Unassembled WGS sequence"/>
</dbReference>
<proteinExistence type="predicted"/>
<dbReference type="GeneID" id="25908348"/>
<evidence type="ECO:0000313" key="2">
    <source>
        <dbReference type="Proteomes" id="UP000054560"/>
    </source>
</evidence>
<dbReference type="AlphaFoldDB" id="A0A0L0FT76"/>
<sequence>MSNSSSITWNNGLLPCSMQAHGCEKICDAKTYAAHVDQTTLDEAMCLANTPKVRQQLLLEQKREAAQEKEFNYIANEILPLRCPNKGHVLDQSFENCFALTCAA</sequence>
<dbReference type="RefSeq" id="XP_014153673.1">
    <property type="nucleotide sequence ID" value="XM_014298198.1"/>
</dbReference>
<evidence type="ECO:0000313" key="1">
    <source>
        <dbReference type="EMBL" id="KNC79771.1"/>
    </source>
</evidence>
<protein>
    <submittedName>
        <fullName evidence="1">Uncharacterized protein</fullName>
    </submittedName>
</protein>
<organism evidence="1 2">
    <name type="scientific">Sphaeroforma arctica JP610</name>
    <dbReference type="NCBI Taxonomy" id="667725"/>
    <lineage>
        <taxon>Eukaryota</taxon>
        <taxon>Ichthyosporea</taxon>
        <taxon>Ichthyophonida</taxon>
        <taxon>Sphaeroforma</taxon>
    </lineage>
</organism>
<accession>A0A0L0FT76</accession>
<name>A0A0L0FT76_9EUKA</name>
<reference evidence="1 2" key="1">
    <citation type="submission" date="2011-02" db="EMBL/GenBank/DDBJ databases">
        <title>The Genome Sequence of Sphaeroforma arctica JP610.</title>
        <authorList>
            <consortium name="The Broad Institute Genome Sequencing Platform"/>
            <person name="Russ C."/>
            <person name="Cuomo C."/>
            <person name="Young S.K."/>
            <person name="Zeng Q."/>
            <person name="Gargeya S."/>
            <person name="Alvarado L."/>
            <person name="Berlin A."/>
            <person name="Chapman S.B."/>
            <person name="Chen Z."/>
            <person name="Freedman E."/>
            <person name="Gellesch M."/>
            <person name="Goldberg J."/>
            <person name="Griggs A."/>
            <person name="Gujja S."/>
            <person name="Heilman E."/>
            <person name="Heiman D."/>
            <person name="Howarth C."/>
            <person name="Mehta T."/>
            <person name="Neiman D."/>
            <person name="Pearson M."/>
            <person name="Roberts A."/>
            <person name="Saif S."/>
            <person name="Shea T."/>
            <person name="Shenoy N."/>
            <person name="Sisk P."/>
            <person name="Stolte C."/>
            <person name="Sykes S."/>
            <person name="White J."/>
            <person name="Yandava C."/>
            <person name="Burger G."/>
            <person name="Gray M.W."/>
            <person name="Holland P.W.H."/>
            <person name="King N."/>
            <person name="Lang F.B.F."/>
            <person name="Roger A.J."/>
            <person name="Ruiz-Trillo I."/>
            <person name="Haas B."/>
            <person name="Nusbaum C."/>
            <person name="Birren B."/>
        </authorList>
    </citation>
    <scope>NUCLEOTIDE SEQUENCE [LARGE SCALE GENOMIC DNA]</scope>
    <source>
        <strain evidence="1 2">JP610</strain>
    </source>
</reference>
<gene>
    <name evidence="1" type="ORF">SARC_07844</name>
</gene>
<dbReference type="EMBL" id="KQ242247">
    <property type="protein sequence ID" value="KNC79771.1"/>
    <property type="molecule type" value="Genomic_DNA"/>
</dbReference>
<keyword evidence="2" id="KW-1185">Reference proteome</keyword>